<name>W9WMG2_9EURO</name>
<dbReference type="OrthoDB" id="10496283at2759"/>
<feature type="coiled-coil region" evidence="1">
    <location>
        <begin position="146"/>
        <end position="485"/>
    </location>
</feature>
<feature type="region of interest" description="Disordered" evidence="2">
    <location>
        <begin position="1"/>
        <end position="29"/>
    </location>
</feature>
<evidence type="ECO:0000256" key="2">
    <source>
        <dbReference type="SAM" id="MobiDB-lite"/>
    </source>
</evidence>
<gene>
    <name evidence="3" type="ORF">A1O5_08013</name>
</gene>
<evidence type="ECO:0000313" key="3">
    <source>
        <dbReference type="EMBL" id="EXJ69078.1"/>
    </source>
</evidence>
<feature type="compositionally biased region" description="Polar residues" evidence="2">
    <location>
        <begin position="556"/>
        <end position="567"/>
    </location>
</feature>
<comment type="caution">
    <text evidence="3">The sequence shown here is derived from an EMBL/GenBank/DDBJ whole genome shotgun (WGS) entry which is preliminary data.</text>
</comment>
<proteinExistence type="predicted"/>
<sequence>MAKTPTPVAKDVNPSSEDTLTGGKYSNSGSKTTAKELMKMFLDEVRDSLHQACTLAKEPAPRWPSIVEHLNRAVLRVRMLESVYLPTVHELHQEQRELRDTWEYFMQLKNETIKHLSWLEDPLDPSTKLAKITDPQDFGRLVEARFRAMNDQVDTLSKEKTELEARFGVVVTNHNLQLDCAEKSATETKRVLKDNDRLKAAKKDLETKLEDQKNATIRAEDARDVLSKENMDLERELARLRVAYPAQQEVARQAQREKDAALEKVVDLREQLEALQREFSSQVNAKVQAEKDRSALSHDLTKIISNLEAELSTKTDSIEHLQRNHDELAEEKKSYEERLATLEDQLRVKTENAIVASHMETTIKTWQDKHSQARQRLEDKELEIMRLQDEIAQAEQRLKERELEIARLQDDLALTKQTVTELPSDLHDREGNLKEKVQQLRARTERAELRAGKCTSALTEQQKQAEAAREKCEQARTDATDLRLKSNRDDEKIRILNRQATDLSEDMNRWITRKADLLNDVRSLNSNSDEQQNGSSLEVSVPRPPDAGIQTKPEELNNSSHLQNLPQNGVCKSRFLAAMSPNPSRMPLPSKRGSIDANIPNDRNLRDRKRPRQSSQ</sequence>
<dbReference type="Gene3D" id="1.10.287.1490">
    <property type="match status" value="1"/>
</dbReference>
<dbReference type="Proteomes" id="UP000019471">
    <property type="component" value="Unassembled WGS sequence"/>
</dbReference>
<dbReference type="GeneID" id="19192715"/>
<dbReference type="RefSeq" id="XP_007746788.1">
    <property type="nucleotide sequence ID" value="XM_007748598.1"/>
</dbReference>
<organism evidence="3 4">
    <name type="scientific">Cladophialophora psammophila CBS 110553</name>
    <dbReference type="NCBI Taxonomy" id="1182543"/>
    <lineage>
        <taxon>Eukaryota</taxon>
        <taxon>Fungi</taxon>
        <taxon>Dikarya</taxon>
        <taxon>Ascomycota</taxon>
        <taxon>Pezizomycotina</taxon>
        <taxon>Eurotiomycetes</taxon>
        <taxon>Chaetothyriomycetidae</taxon>
        <taxon>Chaetothyriales</taxon>
        <taxon>Herpotrichiellaceae</taxon>
        <taxon>Cladophialophora</taxon>
    </lineage>
</organism>
<reference evidence="3 4" key="1">
    <citation type="submission" date="2013-03" db="EMBL/GenBank/DDBJ databases">
        <title>The Genome Sequence of Cladophialophora psammophila CBS 110553.</title>
        <authorList>
            <consortium name="The Broad Institute Genomics Platform"/>
            <person name="Cuomo C."/>
            <person name="de Hoog S."/>
            <person name="Gorbushina A."/>
            <person name="Walker B."/>
            <person name="Young S.K."/>
            <person name="Zeng Q."/>
            <person name="Gargeya S."/>
            <person name="Fitzgerald M."/>
            <person name="Haas B."/>
            <person name="Abouelleil A."/>
            <person name="Allen A.W."/>
            <person name="Alvarado L."/>
            <person name="Arachchi H.M."/>
            <person name="Berlin A.M."/>
            <person name="Chapman S.B."/>
            <person name="Gainer-Dewar J."/>
            <person name="Goldberg J."/>
            <person name="Griggs A."/>
            <person name="Gujja S."/>
            <person name="Hansen M."/>
            <person name="Howarth C."/>
            <person name="Imamovic A."/>
            <person name="Ireland A."/>
            <person name="Larimer J."/>
            <person name="McCowan C."/>
            <person name="Murphy C."/>
            <person name="Pearson M."/>
            <person name="Poon T.W."/>
            <person name="Priest M."/>
            <person name="Roberts A."/>
            <person name="Saif S."/>
            <person name="Shea T."/>
            <person name="Sisk P."/>
            <person name="Sykes S."/>
            <person name="Wortman J."/>
            <person name="Nusbaum C."/>
            <person name="Birren B."/>
        </authorList>
    </citation>
    <scope>NUCLEOTIDE SEQUENCE [LARGE SCALE GENOMIC DNA]</scope>
    <source>
        <strain evidence="3 4">CBS 110553</strain>
    </source>
</reference>
<feature type="compositionally biased region" description="Polar residues" evidence="2">
    <location>
        <begin position="13"/>
        <end position="29"/>
    </location>
</feature>
<dbReference type="EMBL" id="AMGX01000012">
    <property type="protein sequence ID" value="EXJ69078.1"/>
    <property type="molecule type" value="Genomic_DNA"/>
</dbReference>
<feature type="compositionally biased region" description="Basic residues" evidence="2">
    <location>
        <begin position="606"/>
        <end position="616"/>
    </location>
</feature>
<keyword evidence="4" id="KW-1185">Reference proteome</keyword>
<evidence type="ECO:0000313" key="4">
    <source>
        <dbReference type="Proteomes" id="UP000019471"/>
    </source>
</evidence>
<feature type="compositionally biased region" description="Polar residues" evidence="2">
    <location>
        <begin position="524"/>
        <end position="538"/>
    </location>
</feature>
<feature type="region of interest" description="Disordered" evidence="2">
    <location>
        <begin position="524"/>
        <end position="616"/>
    </location>
</feature>
<evidence type="ECO:0000256" key="1">
    <source>
        <dbReference type="SAM" id="Coils"/>
    </source>
</evidence>
<dbReference type="HOGENOM" id="CLU_443430_0_0_1"/>
<keyword evidence="1" id="KW-0175">Coiled coil</keyword>
<accession>W9WMG2</accession>
<protein>
    <submittedName>
        <fullName evidence="3">Uncharacterized protein</fullName>
    </submittedName>
</protein>
<dbReference type="STRING" id="1182543.W9WMG2"/>
<dbReference type="AlphaFoldDB" id="W9WMG2"/>